<dbReference type="GO" id="GO:0003700">
    <property type="term" value="F:DNA-binding transcription factor activity"/>
    <property type="evidence" value="ECO:0007669"/>
    <property type="project" value="InterPro"/>
</dbReference>
<dbReference type="GO" id="GO:0005634">
    <property type="term" value="C:nucleus"/>
    <property type="evidence" value="ECO:0007669"/>
    <property type="project" value="UniProtKB-SubCell"/>
</dbReference>
<keyword evidence="3" id="KW-0238">DNA-binding</keyword>
<feature type="domain" description="AP2/ERF" evidence="9">
    <location>
        <begin position="1"/>
        <end position="57"/>
    </location>
</feature>
<evidence type="ECO:0000259" key="9">
    <source>
        <dbReference type="PROSITE" id="PS51032"/>
    </source>
</evidence>
<evidence type="ECO:0000256" key="5">
    <source>
        <dbReference type="ARBA" id="ARBA00023163"/>
    </source>
</evidence>
<dbReference type="Pfam" id="PF00847">
    <property type="entry name" value="AP2"/>
    <property type="match status" value="1"/>
</dbReference>
<comment type="similarity">
    <text evidence="7">Belongs to the AP2/ERF transcription factor family. ERF subfamily.</text>
</comment>
<evidence type="ECO:0000256" key="4">
    <source>
        <dbReference type="ARBA" id="ARBA00023159"/>
    </source>
</evidence>
<dbReference type="SUPFAM" id="SSF54171">
    <property type="entry name" value="DNA-binding domain"/>
    <property type="match status" value="1"/>
</dbReference>
<evidence type="ECO:0000256" key="1">
    <source>
        <dbReference type="ARBA" id="ARBA00004123"/>
    </source>
</evidence>
<organism evidence="10">
    <name type="scientific">Nothapodytes nimmoniana</name>
    <name type="common">Nothapodytes foetida</name>
    <dbReference type="NCBI Taxonomy" id="159386"/>
    <lineage>
        <taxon>Eukaryota</taxon>
        <taxon>Viridiplantae</taxon>
        <taxon>Streptophyta</taxon>
        <taxon>Embryophyta</taxon>
        <taxon>Tracheophyta</taxon>
        <taxon>Spermatophyta</taxon>
        <taxon>Magnoliopsida</taxon>
        <taxon>eudicotyledons</taxon>
        <taxon>Gunneridae</taxon>
        <taxon>Pentapetalae</taxon>
        <taxon>asterids</taxon>
        <taxon>lamiids</taxon>
        <taxon>Icacinales</taxon>
        <taxon>Icacinaceae</taxon>
        <taxon>Nothapodytes</taxon>
    </lineage>
</organism>
<dbReference type="EMBL" id="OP311479">
    <property type="protein sequence ID" value="WAK86007.1"/>
    <property type="molecule type" value="mRNA"/>
</dbReference>
<dbReference type="PANTHER" id="PTHR31839:SF85">
    <property type="entry name" value="AP2_ERF DOMAIN-CONTAINING PROTEIN"/>
    <property type="match status" value="1"/>
</dbReference>
<keyword evidence="2" id="KW-0805">Transcription regulation</keyword>
<protein>
    <submittedName>
        <fullName evidence="10">Transcription factor ERF46</fullName>
    </submittedName>
</protein>
<sequence length="171" mass="18188">MYRGIRSRSGKWVSEIREPRKASRIWLGTYPKPEMAAAAYDVAVLALKGSGVILNFPNHVHLYPVPSSSSPADIRSAAASAAAMMNADAGELGQAVIGRSTGTVNDASGSHLGEKVSLGNEFIDEEALFDMPNLLVNMAEGMLISPPRLSSPPSDHSQISDAGNLWSSCQY</sequence>
<name>A0A9E8Z2D8_NOTNI</name>
<evidence type="ECO:0000256" key="6">
    <source>
        <dbReference type="ARBA" id="ARBA00023242"/>
    </source>
</evidence>
<feature type="compositionally biased region" description="Polar residues" evidence="8">
    <location>
        <begin position="155"/>
        <end position="171"/>
    </location>
</feature>
<dbReference type="Gene3D" id="3.30.730.10">
    <property type="entry name" value="AP2/ERF domain"/>
    <property type="match status" value="1"/>
</dbReference>
<dbReference type="CDD" id="cd00018">
    <property type="entry name" value="AP2"/>
    <property type="match status" value="1"/>
</dbReference>
<evidence type="ECO:0000256" key="8">
    <source>
        <dbReference type="SAM" id="MobiDB-lite"/>
    </source>
</evidence>
<dbReference type="AlphaFoldDB" id="A0A9E8Z2D8"/>
<dbReference type="SMART" id="SM00380">
    <property type="entry name" value="AP2"/>
    <property type="match status" value="1"/>
</dbReference>
<keyword evidence="6" id="KW-0539">Nucleus</keyword>
<dbReference type="GO" id="GO:0003677">
    <property type="term" value="F:DNA binding"/>
    <property type="evidence" value="ECO:0007669"/>
    <property type="project" value="UniProtKB-KW"/>
</dbReference>
<dbReference type="InterPro" id="IPR045277">
    <property type="entry name" value="DRE1A-I"/>
</dbReference>
<accession>A0A9E8Z2D8</accession>
<comment type="subcellular location">
    <subcellularLocation>
        <location evidence="1">Nucleus</location>
    </subcellularLocation>
</comment>
<keyword evidence="5" id="KW-0804">Transcription</keyword>
<dbReference type="InterPro" id="IPR001471">
    <property type="entry name" value="AP2/ERF_dom"/>
</dbReference>
<evidence type="ECO:0000256" key="7">
    <source>
        <dbReference type="ARBA" id="ARBA00024343"/>
    </source>
</evidence>
<evidence type="ECO:0000256" key="3">
    <source>
        <dbReference type="ARBA" id="ARBA00023125"/>
    </source>
</evidence>
<dbReference type="PROSITE" id="PS51032">
    <property type="entry name" value="AP2_ERF"/>
    <property type="match status" value="1"/>
</dbReference>
<evidence type="ECO:0000256" key="2">
    <source>
        <dbReference type="ARBA" id="ARBA00023015"/>
    </source>
</evidence>
<evidence type="ECO:0000313" key="10">
    <source>
        <dbReference type="EMBL" id="WAK86007.1"/>
    </source>
</evidence>
<feature type="region of interest" description="Disordered" evidence="8">
    <location>
        <begin position="146"/>
        <end position="171"/>
    </location>
</feature>
<dbReference type="PANTHER" id="PTHR31839">
    <property type="entry name" value="DEHYDRATION-RESPONSIVE ELEMENT-BINDING PROTEIN 1D"/>
    <property type="match status" value="1"/>
</dbReference>
<dbReference type="InterPro" id="IPR016177">
    <property type="entry name" value="DNA-bd_dom_sf"/>
</dbReference>
<dbReference type="InterPro" id="IPR036955">
    <property type="entry name" value="AP2/ERF_dom_sf"/>
</dbReference>
<keyword evidence="4" id="KW-0010">Activator</keyword>
<proteinExistence type="evidence at transcript level"/>
<reference evidence="10" key="1">
    <citation type="submission" date="2022-08" db="EMBL/GenBank/DDBJ databases">
        <title>Phylogenomics of transcriptionally active AP2/ERF and bHLH transcription factors and their promoter regions regulating camptothecin biosynthesis in Nothapodytes nimmoniana.</title>
        <authorList>
            <person name="Godbole R.C."/>
            <person name="Pable A.A."/>
            <person name="Singh S."/>
            <person name="Barvkar V.T."/>
        </authorList>
    </citation>
    <scope>NUCLEOTIDE SEQUENCE</scope>
</reference>